<feature type="region of interest" description="Disordered" evidence="1">
    <location>
        <begin position="280"/>
        <end position="300"/>
    </location>
</feature>
<feature type="compositionally biased region" description="Basic and acidic residues" evidence="1">
    <location>
        <begin position="378"/>
        <end position="400"/>
    </location>
</feature>
<feature type="compositionally biased region" description="Polar residues" evidence="1">
    <location>
        <begin position="657"/>
        <end position="679"/>
    </location>
</feature>
<feature type="compositionally biased region" description="Basic and acidic residues" evidence="1">
    <location>
        <begin position="683"/>
        <end position="697"/>
    </location>
</feature>
<evidence type="ECO:0000313" key="2">
    <source>
        <dbReference type="EMBL" id="RFU26858.1"/>
    </source>
</evidence>
<feature type="compositionally biased region" description="Low complexity" evidence="1">
    <location>
        <begin position="167"/>
        <end position="181"/>
    </location>
</feature>
<feature type="compositionally biased region" description="Polar residues" evidence="1">
    <location>
        <begin position="155"/>
        <end position="166"/>
    </location>
</feature>
<feature type="compositionally biased region" description="Polar residues" evidence="1">
    <location>
        <begin position="62"/>
        <end position="72"/>
    </location>
</feature>
<protein>
    <submittedName>
        <fullName evidence="2">Uncharacterized protein</fullName>
    </submittedName>
</protein>
<feature type="compositionally biased region" description="Polar residues" evidence="1">
    <location>
        <begin position="733"/>
        <end position="745"/>
    </location>
</feature>
<reference evidence="2 3" key="1">
    <citation type="submission" date="2018-05" db="EMBL/GenBank/DDBJ databases">
        <title>Draft genome sequence of Scytalidium lignicola DSM 105466, a ubiquitous saprotrophic fungus.</title>
        <authorList>
            <person name="Buettner E."/>
            <person name="Gebauer A.M."/>
            <person name="Hofrichter M."/>
            <person name="Liers C."/>
            <person name="Kellner H."/>
        </authorList>
    </citation>
    <scope>NUCLEOTIDE SEQUENCE [LARGE SCALE GENOMIC DNA]</scope>
    <source>
        <strain evidence="2 3">DSM 105466</strain>
    </source>
</reference>
<feature type="compositionally biased region" description="Polar residues" evidence="1">
    <location>
        <begin position="876"/>
        <end position="909"/>
    </location>
</feature>
<dbReference type="Proteomes" id="UP000258309">
    <property type="component" value="Unassembled WGS sequence"/>
</dbReference>
<evidence type="ECO:0000313" key="3">
    <source>
        <dbReference type="Proteomes" id="UP000258309"/>
    </source>
</evidence>
<feature type="compositionally biased region" description="Basic and acidic residues" evidence="1">
    <location>
        <begin position="849"/>
        <end position="860"/>
    </location>
</feature>
<name>A0A3E2H0G9_SCYLI</name>
<feature type="compositionally biased region" description="Polar residues" evidence="1">
    <location>
        <begin position="1254"/>
        <end position="1264"/>
    </location>
</feature>
<feature type="compositionally biased region" description="Low complexity" evidence="1">
    <location>
        <begin position="465"/>
        <end position="477"/>
    </location>
</feature>
<feature type="region of interest" description="Disordered" evidence="1">
    <location>
        <begin position="315"/>
        <end position="569"/>
    </location>
</feature>
<feature type="region of interest" description="Disordered" evidence="1">
    <location>
        <begin position="222"/>
        <end position="268"/>
    </location>
</feature>
<feature type="region of interest" description="Disordered" evidence="1">
    <location>
        <begin position="590"/>
        <end position="1001"/>
    </location>
</feature>
<dbReference type="EMBL" id="NCSJ02000236">
    <property type="protein sequence ID" value="RFU26858.1"/>
    <property type="molecule type" value="Genomic_DNA"/>
</dbReference>
<feature type="non-terminal residue" evidence="2">
    <location>
        <position position="1"/>
    </location>
</feature>
<evidence type="ECO:0000256" key="1">
    <source>
        <dbReference type="SAM" id="MobiDB-lite"/>
    </source>
</evidence>
<proteinExistence type="predicted"/>
<feature type="compositionally biased region" description="Polar residues" evidence="1">
    <location>
        <begin position="698"/>
        <end position="710"/>
    </location>
</feature>
<feature type="compositionally biased region" description="Low complexity" evidence="1">
    <location>
        <begin position="646"/>
        <end position="656"/>
    </location>
</feature>
<feature type="region of interest" description="Disordered" evidence="1">
    <location>
        <begin position="1201"/>
        <end position="1289"/>
    </location>
</feature>
<keyword evidence="3" id="KW-1185">Reference proteome</keyword>
<sequence length="1289" mass="138778">MATEATSENLAARTTKTENELNTPAETSNHNAYSDVPSINGISKSDENKQDAEPIEAAVNSAEVSVSGGSDTETSKTEASIKGVGDEKGHTRTASTLKKHSSFKPVSVNKTFLAAKGVTPTTPSKLGDKTATGSAASQTGPSTTASTRPRLVAKTGSSLRDSSPRSGTAANGGKAGAAPDASAVWNKNRPAPPPEPKRFTDEELKQRYGIHLATRLQSDDLGKQANWADIDDDDDDWAPETIEWTDGTKITLPHTDETAAPASPAPKPAVMNTIMETKTEIAKPKSPAPQPSASPTVKAGVFGSGRAGLVLKGASEKPTLVAKPPGPPTPVKSPWAPLPPVEKVPPIAVEVAAQNQQPNQNRFNHRDPHGFSGMPHPPTKEIAADDFSRSWRDTSSHSSRELYNSQSGKYEPVNDNRRGSTRNDARQPAVLQRSQDHQGPAEPSAAFQTHRVGGQDAPYGRRRTSSNVSGGSGNFVRRMSKGHDLPPPTDLLSARRGSLAAVSDAPSSPRNFSPSGQPSSRSNQNQQWQSRASPVISHPSPRSVHGQMVPPSADSTEANMQGLPINSLPIEDPIEIQKKLMRHARELAIKRRQEEEAREEAERRERIRIKLEAMGPPPETKKNKKDAPKEDKQTPTQIQGRDGTEAPKPNAKPPNAEGTNEVNTKTPASINELTSSMKSLNVKKPESSSQSEDKHQNGIDQSVDSSTGSVGHQPLQEGRTSQSWQDAAAPNSDRFSNWTSPQAQRNVWGPPSNDKSLGNGTFNAELGRLPDIHQTPPSGSIGPLYSNRGNDQYLGRTREPYSARPAPIGPPSRQSAITREEQQRSRATTAWSNLPEKLAQEEAALAQQHEQDLAHRRELPESGFEVPRPIYKDTWRQVTVSEDGTRRTQAVSTTTLSNAALSDGSTAAPSTWKAYTETSVEEPRQDPPQPQFNDTWRSAPNIHASTVRGSRFFPNKDVRLEEQTVPFERPGSPSPPPPTTDGHPAYDGDVAHPHVSLPRPPPVVKLPPAILAPIGPPKSTSFASAAASSLSKNVSSASNHLAHQEPPHRYNDARRAPEHGTGIWQERIDSLMGRKTSSTKPHVLAVDSSSKNALEVPKSPLAATVSLPSPTSEPDLNGYSATTKPAAEECFEEQEMGSTPIVHVPKDHPLHPLEMVMSQPKNIPRRFLISQVTGSEEISFPQETDQNSIIISIKLPSQTAATKAQLPIPRQKSNPRRHNNSKGGSSRHASSTHPRGGKGRDSSSSFPSPKPDGQSVSPAPSQSTRSGNRGRGGYGNSQWSRHVPTPVHT</sequence>
<feature type="non-terminal residue" evidence="2">
    <location>
        <position position="1289"/>
    </location>
</feature>
<feature type="region of interest" description="Disordered" evidence="1">
    <location>
        <begin position="116"/>
        <end position="205"/>
    </location>
</feature>
<gene>
    <name evidence="2" type="ORF">B7463_g9476</name>
</gene>
<feature type="compositionally biased region" description="Polar residues" evidence="1">
    <location>
        <begin position="1"/>
        <end position="32"/>
    </location>
</feature>
<dbReference type="STRING" id="5539.A0A3E2H0G9"/>
<feature type="compositionally biased region" description="Polar residues" evidence="1">
    <location>
        <begin position="131"/>
        <end position="147"/>
    </location>
</feature>
<organism evidence="2 3">
    <name type="scientific">Scytalidium lignicola</name>
    <name type="common">Hyphomycete</name>
    <dbReference type="NCBI Taxonomy" id="5539"/>
    <lineage>
        <taxon>Eukaryota</taxon>
        <taxon>Fungi</taxon>
        <taxon>Dikarya</taxon>
        <taxon>Ascomycota</taxon>
        <taxon>Pezizomycotina</taxon>
        <taxon>Leotiomycetes</taxon>
        <taxon>Leotiomycetes incertae sedis</taxon>
        <taxon>Scytalidium</taxon>
    </lineage>
</organism>
<dbReference type="OrthoDB" id="5416983at2759"/>
<comment type="caution">
    <text evidence="2">The sequence shown here is derived from an EMBL/GenBank/DDBJ whole genome shotgun (WGS) entry which is preliminary data.</text>
</comment>
<feature type="compositionally biased region" description="Basic and acidic residues" evidence="1">
    <location>
        <begin position="590"/>
        <end position="611"/>
    </location>
</feature>
<feature type="compositionally biased region" description="Basic and acidic residues" evidence="1">
    <location>
        <begin position="412"/>
        <end position="425"/>
    </location>
</feature>
<feature type="compositionally biased region" description="Polar residues" evidence="1">
    <location>
        <begin position="1221"/>
        <end position="1233"/>
    </location>
</feature>
<feature type="compositionally biased region" description="Acidic residues" evidence="1">
    <location>
        <begin position="229"/>
        <end position="238"/>
    </location>
</feature>
<feature type="compositionally biased region" description="Polar residues" evidence="1">
    <location>
        <begin position="353"/>
        <end position="362"/>
    </location>
</feature>
<accession>A0A3E2H0G9</accession>
<feature type="compositionally biased region" description="Polar residues" evidence="1">
    <location>
        <begin position="753"/>
        <end position="762"/>
    </location>
</feature>
<feature type="region of interest" description="Disordered" evidence="1">
    <location>
        <begin position="1"/>
        <end position="102"/>
    </location>
</feature>
<feature type="compositionally biased region" description="Polar residues" evidence="1">
    <location>
        <begin position="931"/>
        <end position="948"/>
    </location>
</feature>
<feature type="compositionally biased region" description="Low complexity" evidence="1">
    <location>
        <begin position="834"/>
        <end position="848"/>
    </location>
</feature>
<feature type="compositionally biased region" description="Pro residues" evidence="1">
    <location>
        <begin position="324"/>
        <end position="343"/>
    </location>
</feature>
<feature type="compositionally biased region" description="Basic and acidic residues" evidence="1">
    <location>
        <begin position="619"/>
        <end position="633"/>
    </location>
</feature>
<feature type="compositionally biased region" description="Basic and acidic residues" evidence="1">
    <location>
        <begin position="195"/>
        <end position="205"/>
    </location>
</feature>
<dbReference type="OMA" id="ETIEWTD"/>
<feature type="compositionally biased region" description="Low complexity" evidence="1">
    <location>
        <begin position="513"/>
        <end position="533"/>
    </location>
</feature>